<gene>
    <name evidence="4" type="ORF">OG560_02595</name>
</gene>
<dbReference type="InterPro" id="IPR053150">
    <property type="entry name" value="Teicoplanin_resist-assoc"/>
</dbReference>
<name>A0ABZ1JZP2_9ACTN</name>
<accession>A0ABZ1JZP2</accession>
<keyword evidence="2" id="KW-0812">Transmembrane</keyword>
<dbReference type="PANTHER" id="PTHR36834:SF1">
    <property type="entry name" value="INTEGRAL MEMBRANE PROTEIN"/>
    <property type="match status" value="1"/>
</dbReference>
<keyword evidence="5" id="KW-1185">Reference proteome</keyword>
<dbReference type="EMBL" id="CP108135">
    <property type="protein sequence ID" value="WTP64349.1"/>
    <property type="molecule type" value="Genomic_DNA"/>
</dbReference>
<proteinExistence type="predicted"/>
<dbReference type="InterPro" id="IPR006976">
    <property type="entry name" value="VanZ-like"/>
</dbReference>
<dbReference type="RefSeq" id="WP_134664244.1">
    <property type="nucleotide sequence ID" value="NZ_CP108135.1"/>
</dbReference>
<organism evidence="4 5">
    <name type="scientific">[Kitasatospora] papulosa</name>
    <dbReference type="NCBI Taxonomy" id="1464011"/>
    <lineage>
        <taxon>Bacteria</taxon>
        <taxon>Bacillati</taxon>
        <taxon>Actinomycetota</taxon>
        <taxon>Actinomycetes</taxon>
        <taxon>Kitasatosporales</taxon>
        <taxon>Streptomycetaceae</taxon>
        <taxon>Streptomyces</taxon>
    </lineage>
</organism>
<evidence type="ECO:0000259" key="3">
    <source>
        <dbReference type="Pfam" id="PF04892"/>
    </source>
</evidence>
<reference evidence="4 5" key="1">
    <citation type="submission" date="2022-10" db="EMBL/GenBank/DDBJ databases">
        <title>The complete genomes of actinobacterial strains from the NBC collection.</title>
        <authorList>
            <person name="Joergensen T.S."/>
            <person name="Alvarez Arevalo M."/>
            <person name="Sterndorff E.B."/>
            <person name="Faurdal D."/>
            <person name="Vuksanovic O."/>
            <person name="Mourched A.-S."/>
            <person name="Charusanti P."/>
            <person name="Shaw S."/>
            <person name="Blin K."/>
            <person name="Weber T."/>
        </authorList>
    </citation>
    <scope>NUCLEOTIDE SEQUENCE [LARGE SCALE GENOMIC DNA]</scope>
    <source>
        <strain evidence="4 5">NBC_00185</strain>
    </source>
</reference>
<sequence>MTAEADRSARRRSLGRRLLRAAVLAAAFVALVAFSVVLAKVTLTPSPASEDIVTSNLRPGRSLRQYAEDYTFLAACKQAGGNLLLGAPFGVLLPILVPRRLRMIRMTVLTVLVIAVVELVQGALVAGRAFDVDDVILNTAGALLGYALLGRRLSHHYHALSDERPAAEAAKNAPRSPAGAEPGDKARQGWWSKSGTAAKPVTKAKADTGTKAGTTKAGAKAKPAAGTKTAGTSKTASKAKPAAEPVARRSASAQMARGRALFDRWRGRREGPGGGAPGARRRGA</sequence>
<feature type="compositionally biased region" description="Low complexity" evidence="1">
    <location>
        <begin position="207"/>
        <end position="243"/>
    </location>
</feature>
<feature type="transmembrane region" description="Helical" evidence="2">
    <location>
        <begin position="79"/>
        <end position="97"/>
    </location>
</feature>
<evidence type="ECO:0000313" key="5">
    <source>
        <dbReference type="Proteomes" id="UP001622496"/>
    </source>
</evidence>
<keyword evidence="2" id="KW-0472">Membrane</keyword>
<feature type="domain" description="VanZ-like" evidence="3">
    <location>
        <begin position="32"/>
        <end position="149"/>
    </location>
</feature>
<dbReference type="Pfam" id="PF04892">
    <property type="entry name" value="VanZ"/>
    <property type="match status" value="1"/>
</dbReference>
<evidence type="ECO:0000256" key="1">
    <source>
        <dbReference type="SAM" id="MobiDB-lite"/>
    </source>
</evidence>
<dbReference type="Proteomes" id="UP001622496">
    <property type="component" value="Chromosome"/>
</dbReference>
<evidence type="ECO:0000256" key="2">
    <source>
        <dbReference type="SAM" id="Phobius"/>
    </source>
</evidence>
<feature type="region of interest" description="Disordered" evidence="1">
    <location>
        <begin position="164"/>
        <end position="284"/>
    </location>
</feature>
<evidence type="ECO:0000313" key="4">
    <source>
        <dbReference type="EMBL" id="WTP64349.1"/>
    </source>
</evidence>
<protein>
    <submittedName>
        <fullName evidence="4">VanZ family protein</fullName>
    </submittedName>
</protein>
<dbReference type="PANTHER" id="PTHR36834">
    <property type="entry name" value="MEMBRANE PROTEIN-RELATED"/>
    <property type="match status" value="1"/>
</dbReference>
<feature type="compositionally biased region" description="Basic and acidic residues" evidence="1">
    <location>
        <begin position="260"/>
        <end position="271"/>
    </location>
</feature>
<feature type="transmembrane region" description="Helical" evidence="2">
    <location>
        <begin position="109"/>
        <end position="129"/>
    </location>
</feature>
<feature type="transmembrane region" description="Helical" evidence="2">
    <location>
        <begin position="21"/>
        <end position="39"/>
    </location>
</feature>
<keyword evidence="2" id="KW-1133">Transmembrane helix</keyword>